<name>X0ZCW9_9ZZZZ</name>
<comment type="caution">
    <text evidence="1">The sequence shown here is derived from an EMBL/GenBank/DDBJ whole genome shotgun (WGS) entry which is preliminary data.</text>
</comment>
<accession>X0ZCW9</accession>
<dbReference type="EMBL" id="BART01006125">
    <property type="protein sequence ID" value="GAG58183.1"/>
    <property type="molecule type" value="Genomic_DNA"/>
</dbReference>
<evidence type="ECO:0000313" key="1">
    <source>
        <dbReference type="EMBL" id="GAG58183.1"/>
    </source>
</evidence>
<sequence>DLVEQGYEVVQPAVEAVRERVDPILEQAAQMTTTAYPTGPGISALPFTLPVFKKRKPSAFNKAIKAGMRAVKGSTSYGKKGVIKPAKKAFALVTKLASAKKKKKKAPKKGIRRLIWNAMKGLR</sequence>
<protein>
    <submittedName>
        <fullName evidence="1">Uncharacterized protein</fullName>
    </submittedName>
</protein>
<organism evidence="1">
    <name type="scientific">marine sediment metagenome</name>
    <dbReference type="NCBI Taxonomy" id="412755"/>
    <lineage>
        <taxon>unclassified sequences</taxon>
        <taxon>metagenomes</taxon>
        <taxon>ecological metagenomes</taxon>
    </lineage>
</organism>
<feature type="non-terminal residue" evidence="1">
    <location>
        <position position="1"/>
    </location>
</feature>
<reference evidence="1" key="1">
    <citation type="journal article" date="2014" name="Front. Microbiol.">
        <title>High frequency of phylogenetically diverse reductive dehalogenase-homologous genes in deep subseafloor sedimentary metagenomes.</title>
        <authorList>
            <person name="Kawai M."/>
            <person name="Futagami T."/>
            <person name="Toyoda A."/>
            <person name="Takaki Y."/>
            <person name="Nishi S."/>
            <person name="Hori S."/>
            <person name="Arai W."/>
            <person name="Tsubouchi T."/>
            <person name="Morono Y."/>
            <person name="Uchiyama I."/>
            <person name="Ito T."/>
            <person name="Fujiyama A."/>
            <person name="Inagaki F."/>
            <person name="Takami H."/>
        </authorList>
    </citation>
    <scope>NUCLEOTIDE SEQUENCE</scope>
    <source>
        <strain evidence="1">Expedition CK06-06</strain>
    </source>
</reference>
<proteinExistence type="predicted"/>
<dbReference type="AlphaFoldDB" id="X0ZCW9"/>
<gene>
    <name evidence="1" type="ORF">S01H4_13940</name>
</gene>